<sequence>MKRTKQKWKSTRTKQKDLTDKKKKKRQLIFFTGFLLLGSSAIITIPAILSTKLVASDPLFQVKKNIKLISAVNLKDEFVNSDSNYFIVKNKIFNNDGSKKSGVDLTSFFDFYQSLPNYSGVIDFKKDTLWSKFKIEIFEIKPIDSEQSFDVYYRLLQDLGNNKIAKSDLYHTKVAYSFNSNYSLTNFANQAKAELSKLRPWTNQEFSRSTKKRLTKLTLVDDFFAEINQTKTATELEKILDQFFNYSEIINNLYKKAENQFENELGKLVPKIQVQLIQDPMFHQGFLTKTATENIYRLWFNVSFTPEFAKTIKQDFNSDAKFQSYADLDFSNFFLNEKIKDDISLTPFSQQDYLNVSVENQGKARDAWDFINYFKNQVFATKDEKKKFLNDLLKKITKKSLIEKLNFGKSFDNLPKEQIFENLQFNFEIDPDKVELVNQKNEVQLRVFGKVKISDASKNFSISKDFHQDYGNLGLISQNDPKISEKIKATNFEFNPISSQSSYHNSKKLSKNEILELLQNENHKKLRKILTNKRYYGVEFDETRLKFLVTNYQLPSVEKLKSVTTDDYNFSQTEGEEGIINVFNSIAGKTEQTLRFLVALASKDVQFVGKYWFDFLQYLKLIKTETKWPSDFDSHNFFKKMSEIKIEDTRDKEPPSSSKKDLWLFSFNGNYWADKKGRLPYSFYLHQNFKNLRNFIKTDDKSANVDYFIEQIRETARKIPENEAKQDKSIKFENFADFLMAFYATVYANDKGLLANSLGENFGYQIQFNEKIEPKTVQVSSVVNTQNKKMKLEYFYKIGPIDKNNNLISTLFETKKGELEIEVDDSAKKYDDDLENLNDLAQHLPATNFPVYFKKEDYDKFSKKVQEEVKKDSPNIEKILKNFTFWEFFKLNYPNYGLKIVKDVNSNTSTDDNADIKDVFENISSISGETKKALYLGIFSKKNPQKVSDSKVKIIIKQAETSAFNI</sequence>
<evidence type="ECO:0008006" key="3">
    <source>
        <dbReference type="Google" id="ProtNLM"/>
    </source>
</evidence>
<reference evidence="1" key="1">
    <citation type="submission" date="2017-10" db="EMBL/GenBank/DDBJ databases">
        <title>Genome-wide analysis of the first isolated strain mycoplasma dispar GS01.</title>
        <authorList>
            <person name="Hao H."/>
            <person name="Chen S."/>
            <person name="Zhao P."/>
            <person name="Chu Y."/>
            <person name="Liu Y."/>
        </authorList>
    </citation>
    <scope>NUCLEOTIDE SEQUENCE [LARGE SCALE GENOMIC DNA]</scope>
    <source>
        <strain evidence="1">GS01</strain>
    </source>
</reference>
<dbReference type="InterPro" id="IPR054789">
    <property type="entry name" value="P97_adhes_N"/>
</dbReference>
<dbReference type="Proteomes" id="UP000224629">
    <property type="component" value="Chromosome"/>
</dbReference>
<proteinExistence type="predicted"/>
<evidence type="ECO:0000313" key="1">
    <source>
        <dbReference type="EMBL" id="ATP59712.1"/>
    </source>
</evidence>
<dbReference type="EMBL" id="CP024161">
    <property type="protein sequence ID" value="ATP59712.1"/>
    <property type="molecule type" value="Genomic_DNA"/>
</dbReference>
<dbReference type="NCBIfam" id="NF045828">
    <property type="entry name" value="P97_adhes_Nterm"/>
    <property type="match status" value="1"/>
</dbReference>
<gene>
    <name evidence="1" type="ORF">CSW10_02065</name>
</gene>
<evidence type="ECO:0000313" key="2">
    <source>
        <dbReference type="Proteomes" id="UP000224629"/>
    </source>
</evidence>
<name>A0ABN5DUL5_9BACT</name>
<accession>A0ABN5DUL5</accession>
<dbReference type="RefSeq" id="WP_099451947.1">
    <property type="nucleotide sequence ID" value="NZ_CP024161.1"/>
</dbReference>
<protein>
    <recommendedName>
        <fullName evidence="3">P97/LppS family protein</fullName>
    </recommendedName>
</protein>
<keyword evidence="2" id="KW-1185">Reference proteome</keyword>
<organism evidence="1 2">
    <name type="scientific">Mesomycoplasma dispar</name>
    <dbReference type="NCBI Taxonomy" id="86660"/>
    <lineage>
        <taxon>Bacteria</taxon>
        <taxon>Bacillati</taxon>
        <taxon>Mycoplasmatota</taxon>
        <taxon>Mycoplasmoidales</taxon>
        <taxon>Metamycoplasmataceae</taxon>
        <taxon>Mesomycoplasma</taxon>
    </lineage>
</organism>